<proteinExistence type="predicted"/>
<evidence type="ECO:0008006" key="2">
    <source>
        <dbReference type="Google" id="ProtNLM"/>
    </source>
</evidence>
<gene>
    <name evidence="1" type="ORF">ABNO52_00535</name>
</gene>
<accession>A0AAU7QT47</accession>
<reference evidence="1" key="1">
    <citation type="submission" date="2024-06" db="EMBL/GenBank/DDBJ databases">
        <title>Diversity, functionality, and evolutionary history of bacterial symbionts in false click beetles (Coleoptera, Throscidae).</title>
        <authorList>
            <person name="Wierz J.C."/>
            <person name="Malm H."/>
            <person name="Kaltenpoth M."/>
            <person name="Engl T."/>
        </authorList>
    </citation>
    <scope>NUCLEOTIDE SEQUENCE</scope>
    <source>
        <strain evidence="1">Tser</strain>
    </source>
</reference>
<dbReference type="EMBL" id="CP157893">
    <property type="protein sequence ID" value="XBT18255.1"/>
    <property type="molecule type" value="Genomic_DNA"/>
</dbReference>
<name>A0AAU7QT47_9FLAO</name>
<protein>
    <recommendedName>
        <fullName evidence="2">30S ribosomal protein S21</fullName>
    </recommendedName>
</protein>
<sequence length="63" mass="7820">MIFIKINKKDNINIILKKYNYKIKKFNLIKEFKKKQFFIKNSIKQKNIIKKAKYLLKNKKKNE</sequence>
<evidence type="ECO:0000313" key="1">
    <source>
        <dbReference type="EMBL" id="XBT18255.1"/>
    </source>
</evidence>
<dbReference type="AlphaFoldDB" id="A0AAU7QT47"/>
<organism evidence="1">
    <name type="scientific">Candidatus Shikimatogenerans sp. Tser</name>
    <dbReference type="NCBI Taxonomy" id="3158568"/>
    <lineage>
        <taxon>Bacteria</taxon>
        <taxon>Pseudomonadati</taxon>
        <taxon>Bacteroidota</taxon>
        <taxon>Flavobacteriia</taxon>
        <taxon>Flavobacteriales</taxon>
        <taxon>Candidatus Shikimatogenerans</taxon>
    </lineage>
</organism>